<evidence type="ECO:0000256" key="5">
    <source>
        <dbReference type="ARBA" id="ARBA00022840"/>
    </source>
</evidence>
<evidence type="ECO:0000256" key="10">
    <source>
        <dbReference type="HAMAP-Rule" id="MF_00505"/>
    </source>
</evidence>
<dbReference type="InterPro" id="IPR020568">
    <property type="entry name" value="Ribosomal_Su5_D2-typ_SF"/>
</dbReference>
<feature type="binding site" evidence="11">
    <location>
        <position position="135"/>
    </location>
    <ligand>
        <name>ATP</name>
        <dbReference type="ChEBI" id="CHEBI:30616"/>
    </ligand>
</feature>
<keyword evidence="7 10" id="KW-0143">Chaperone</keyword>
<evidence type="ECO:0000256" key="3">
    <source>
        <dbReference type="ARBA" id="ARBA00022490"/>
    </source>
</evidence>
<feature type="binding site" evidence="11">
    <location>
        <position position="81"/>
    </location>
    <ligand>
        <name>ATP</name>
        <dbReference type="ChEBI" id="CHEBI:30616"/>
    </ligand>
</feature>
<dbReference type="SUPFAM" id="SSF54211">
    <property type="entry name" value="Ribosomal protein S5 domain 2-like"/>
    <property type="match status" value="1"/>
</dbReference>
<feature type="binding site" evidence="11">
    <location>
        <position position="127"/>
    </location>
    <ligand>
        <name>ATP</name>
        <dbReference type="ChEBI" id="CHEBI:30616"/>
    </ligand>
</feature>
<gene>
    <name evidence="10 13" type="primary">htpG</name>
    <name evidence="13" type="ORF">RVIR1_00670</name>
</gene>
<dbReference type="PANTHER" id="PTHR11528">
    <property type="entry name" value="HEAT SHOCK PROTEIN 90 FAMILY MEMBER"/>
    <property type="match status" value="1"/>
</dbReference>
<dbReference type="GO" id="GO:0005737">
    <property type="term" value="C:cytoplasm"/>
    <property type="evidence" value="ECO:0007669"/>
    <property type="project" value="UniProtKB-SubCell"/>
</dbReference>
<feature type="binding site" evidence="11">
    <location>
        <position position="141"/>
    </location>
    <ligand>
        <name>ATP</name>
        <dbReference type="ChEBI" id="CHEBI:30616"/>
    </ligand>
</feature>
<dbReference type="InterPro" id="IPR036890">
    <property type="entry name" value="HATPase_C_sf"/>
</dbReference>
<evidence type="ECO:0000256" key="11">
    <source>
        <dbReference type="PIRSR" id="PIRSR002583-1"/>
    </source>
</evidence>
<dbReference type="EMBL" id="AP018005">
    <property type="protein sequence ID" value="BBB14609.1"/>
    <property type="molecule type" value="Genomic_DNA"/>
</dbReference>
<dbReference type="GO" id="GO:0016887">
    <property type="term" value="F:ATP hydrolysis activity"/>
    <property type="evidence" value="ECO:0007669"/>
    <property type="project" value="InterPro"/>
</dbReference>
<dbReference type="FunFam" id="3.30.230.80:FF:000002">
    <property type="entry name" value="Molecular chaperone HtpG"/>
    <property type="match status" value="1"/>
</dbReference>
<evidence type="ECO:0000256" key="8">
    <source>
        <dbReference type="ARBA" id="ARBA00058590"/>
    </source>
</evidence>
<proteinExistence type="inferred from homology"/>
<dbReference type="InterPro" id="IPR020575">
    <property type="entry name" value="Hsp90_N"/>
</dbReference>
<feature type="region of interest" description="C" evidence="10">
    <location>
        <begin position="604"/>
        <end position="674"/>
    </location>
</feature>
<dbReference type="GO" id="GO:0051082">
    <property type="term" value="F:unfolded protein binding"/>
    <property type="evidence" value="ECO:0007669"/>
    <property type="project" value="UniProtKB-UniRule"/>
</dbReference>
<dbReference type="Pfam" id="PF00183">
    <property type="entry name" value="HSP90"/>
    <property type="match status" value="1"/>
</dbReference>
<accession>A0A2Z5UT06</accession>
<comment type="function">
    <text evidence="8 10">Molecular chaperone. Has ATPase activity.</text>
</comment>
<feature type="domain" description="Histidine kinase/HSP90-like ATPase" evidence="12">
    <location>
        <begin position="70"/>
        <end position="226"/>
    </location>
</feature>
<dbReference type="GO" id="GO:0140662">
    <property type="term" value="F:ATP-dependent protein folding chaperone"/>
    <property type="evidence" value="ECO:0007669"/>
    <property type="project" value="InterPro"/>
</dbReference>
<dbReference type="GO" id="GO:0005524">
    <property type="term" value="F:ATP binding"/>
    <property type="evidence" value="ECO:0007669"/>
    <property type="project" value="UniProtKB-UniRule"/>
</dbReference>
<name>A0A2Z5UT06_9COXI</name>
<keyword evidence="14" id="KW-1185">Reference proteome</keyword>
<dbReference type="Gene3D" id="3.30.565.10">
    <property type="entry name" value="Histidine kinase-like ATPase, C-terminal domain"/>
    <property type="match status" value="1"/>
</dbReference>
<dbReference type="Gene3D" id="3.40.50.11260">
    <property type="match status" value="1"/>
</dbReference>
<evidence type="ECO:0000313" key="14">
    <source>
        <dbReference type="Proteomes" id="UP000282483"/>
    </source>
</evidence>
<evidence type="ECO:0000313" key="13">
    <source>
        <dbReference type="EMBL" id="BBB14609.1"/>
    </source>
</evidence>
<dbReference type="PIRSF" id="PIRSF002583">
    <property type="entry name" value="Hsp90"/>
    <property type="match status" value="1"/>
</dbReference>
<keyword evidence="6 10" id="KW-0346">Stress response</keyword>
<dbReference type="SUPFAM" id="SSF55874">
    <property type="entry name" value="ATPase domain of HSP90 chaperone/DNA topoisomerase II/histidine kinase"/>
    <property type="match status" value="1"/>
</dbReference>
<evidence type="ECO:0000256" key="9">
    <source>
        <dbReference type="ARBA" id="ARBA00070675"/>
    </source>
</evidence>
<dbReference type="NCBIfam" id="NF003555">
    <property type="entry name" value="PRK05218.1"/>
    <property type="match status" value="1"/>
</dbReference>
<feature type="binding site" evidence="11">
    <location>
        <position position="216"/>
    </location>
    <ligand>
        <name>ATP</name>
        <dbReference type="ChEBI" id="CHEBI:30616"/>
    </ligand>
</feature>
<feature type="binding site" evidence="11">
    <location>
        <position position="77"/>
    </location>
    <ligand>
        <name>ATP</name>
        <dbReference type="ChEBI" id="CHEBI:30616"/>
    </ligand>
</feature>
<dbReference type="HAMAP" id="MF_00505">
    <property type="entry name" value="HSP90"/>
    <property type="match status" value="1"/>
</dbReference>
<dbReference type="FunFam" id="3.30.565.10:FF:000009">
    <property type="entry name" value="Molecular chaperone HtpG"/>
    <property type="match status" value="1"/>
</dbReference>
<sequence>MRFSARRCEGEQPHEGCEASGNTANIKCGEYILAFMESIYPMTVAEKQTLGFQTEVNQLLQLMIHSLYSNKEIFIRELISNASDAVDKLRFKALQNPALQEDAQLKLSIEIDKAKRLLILNDNGIGMSREEVIANLGTIAKSGTKEFLASLTGNKAQDTQLIGQFGVGFYSAFMVAEKITVNTRAAGLPADEAICWESTGDGQYTIEPINKTTPGTEIILHLREGEDEFLENWRLRNIILKYSDHITLPINMKKERPVPETDAQKNESIEEQDIWETVNNATALWTLPKNQIKEDEYKAFYKHVAHDFQDPLAWSHNKVEGKQEYTTLLYVPSQAPFDLWNHEKPRGLKLYVKRVFIMDDAEQFLPRYLRFVKGIVDSNDLPLNISREILQSNKLVDNIRSVVSKRILELLANLAQDQTEQYKQFWNSFGNVLKEGFAEDFNNRDALAKLLRFSSTHLNNAEQIVSLEEYVARMPSTQDKIYYITAENYSSANSSPHLEIFRQKNIEVLLLHDRIDEWLVAHLTEFEGKTLQSIAKDADITGITGEENKEEQKKNEDEFKSLLEQMKEVLGDKVKEVRISQRLTISPACIVNEQNALSNQMRSMLQAAGQSIPASKPILELNPQHRLVQRLKEEQDDARLAEWTHLFLEQSILAEGGHLEDPAAFVKRLNDLLA</sequence>
<evidence type="ECO:0000256" key="6">
    <source>
        <dbReference type="ARBA" id="ARBA00023016"/>
    </source>
</evidence>
<keyword evidence="3 10" id="KW-0963">Cytoplasm</keyword>
<evidence type="ECO:0000256" key="4">
    <source>
        <dbReference type="ARBA" id="ARBA00022741"/>
    </source>
</evidence>
<protein>
    <recommendedName>
        <fullName evidence="9 10">Chaperone protein HtpG</fullName>
    </recommendedName>
    <alternativeName>
        <fullName evidence="10">Heat shock protein HtpG</fullName>
    </alternativeName>
    <alternativeName>
        <fullName evidence="10">High temperature protein G</fullName>
    </alternativeName>
</protein>
<dbReference type="InterPro" id="IPR003594">
    <property type="entry name" value="HATPase_dom"/>
</dbReference>
<dbReference type="Gene3D" id="3.30.230.80">
    <property type="match status" value="1"/>
</dbReference>
<feature type="binding site" evidence="11">
    <location>
        <position position="122"/>
    </location>
    <ligand>
        <name>ATP</name>
        <dbReference type="ChEBI" id="CHEBI:30616"/>
    </ligand>
</feature>
<feature type="binding site" evidence="11">
    <location>
        <begin position="142"/>
        <end position="143"/>
    </location>
    <ligand>
        <name>ATP</name>
        <dbReference type="ChEBI" id="CHEBI:30616"/>
    </ligand>
</feature>
<dbReference type="Gene3D" id="1.20.120.790">
    <property type="entry name" value="Heat shock protein 90, C-terminal domain"/>
    <property type="match status" value="1"/>
</dbReference>
<dbReference type="Pfam" id="PF13589">
    <property type="entry name" value="HATPase_c_3"/>
    <property type="match status" value="1"/>
</dbReference>
<evidence type="ECO:0000256" key="2">
    <source>
        <dbReference type="ARBA" id="ARBA00008239"/>
    </source>
</evidence>
<feature type="binding site" evidence="11">
    <location>
        <begin position="164"/>
        <end position="169"/>
    </location>
    <ligand>
        <name>ATP</name>
        <dbReference type="ChEBI" id="CHEBI:30616"/>
    </ligand>
</feature>
<dbReference type="InterPro" id="IPR001404">
    <property type="entry name" value="Hsp90_fam"/>
</dbReference>
<dbReference type="SUPFAM" id="SSF110942">
    <property type="entry name" value="HSP90 C-terminal domain"/>
    <property type="match status" value="1"/>
</dbReference>
<dbReference type="PRINTS" id="PR00775">
    <property type="entry name" value="HEATSHOCK90"/>
</dbReference>
<evidence type="ECO:0000256" key="7">
    <source>
        <dbReference type="ARBA" id="ARBA00023186"/>
    </source>
</evidence>
<feature type="region of interest" description="B" evidence="10">
    <location>
        <begin position="388"/>
        <end position="603"/>
    </location>
</feature>
<evidence type="ECO:0000256" key="1">
    <source>
        <dbReference type="ARBA" id="ARBA00004496"/>
    </source>
</evidence>
<dbReference type="CDD" id="cd16927">
    <property type="entry name" value="HATPase_Hsp90-like"/>
    <property type="match status" value="1"/>
</dbReference>
<feature type="region of interest" description="A; substrate-binding" evidence="10">
    <location>
        <begin position="1"/>
        <end position="387"/>
    </location>
</feature>
<comment type="subunit">
    <text evidence="10">Homodimer.</text>
</comment>
<dbReference type="AlphaFoldDB" id="A0A2Z5UT06"/>
<dbReference type="SMART" id="SM00387">
    <property type="entry name" value="HATPase_c"/>
    <property type="match status" value="1"/>
</dbReference>
<comment type="similarity">
    <text evidence="2 10">Belongs to the heat shock protein 90 family.</text>
</comment>
<dbReference type="KEGG" id="rvi:RVIR1_00670"/>
<reference evidence="13 14" key="1">
    <citation type="submission" date="2017-03" db="EMBL/GenBank/DDBJ databases">
        <title>The genome sequence of Candidatus Rickettsiella viridis.</title>
        <authorList>
            <person name="Nikoh N."/>
            <person name="Tsuchida T."/>
            <person name="Yamaguchi K."/>
            <person name="Maeda T."/>
            <person name="Shigenobu S."/>
            <person name="Fukatsu T."/>
        </authorList>
    </citation>
    <scope>NUCLEOTIDE SEQUENCE [LARGE SCALE GENOMIC DNA]</scope>
    <source>
        <strain evidence="13 14">Ap-RA04</strain>
    </source>
</reference>
<feature type="binding site" evidence="11">
    <location>
        <position position="387"/>
    </location>
    <ligand>
        <name>ATP</name>
        <dbReference type="ChEBI" id="CHEBI:30616"/>
    </ligand>
</feature>
<comment type="subcellular location">
    <subcellularLocation>
        <location evidence="1 10">Cytoplasm</location>
    </subcellularLocation>
</comment>
<organism evidence="13 14">
    <name type="scientific">Candidatus Rickettsiella viridis</name>
    <dbReference type="NCBI Taxonomy" id="676208"/>
    <lineage>
        <taxon>Bacteria</taxon>
        <taxon>Pseudomonadati</taxon>
        <taxon>Pseudomonadota</taxon>
        <taxon>Gammaproteobacteria</taxon>
        <taxon>Legionellales</taxon>
        <taxon>Coxiellaceae</taxon>
        <taxon>Rickettsiella</taxon>
    </lineage>
</organism>
<keyword evidence="4 10" id="KW-0547">Nucleotide-binding</keyword>
<dbReference type="InterPro" id="IPR037196">
    <property type="entry name" value="HSP90_C"/>
</dbReference>
<keyword evidence="5 10" id="KW-0067">ATP-binding</keyword>
<evidence type="ECO:0000259" key="12">
    <source>
        <dbReference type="SMART" id="SM00387"/>
    </source>
</evidence>
<dbReference type="Proteomes" id="UP000282483">
    <property type="component" value="Chromosome"/>
</dbReference>